<evidence type="ECO:0000256" key="7">
    <source>
        <dbReference type="SAM" id="MobiDB-lite"/>
    </source>
</evidence>
<evidence type="ECO:0000313" key="9">
    <source>
        <dbReference type="Proteomes" id="UP000273278"/>
    </source>
</evidence>
<organism evidence="8 9">
    <name type="scientific">Methanomethylophilus alvi</name>
    <dbReference type="NCBI Taxonomy" id="1291540"/>
    <lineage>
        <taxon>Archaea</taxon>
        <taxon>Methanobacteriati</taxon>
        <taxon>Thermoplasmatota</taxon>
        <taxon>Thermoplasmata</taxon>
        <taxon>Methanomassiliicoccales</taxon>
        <taxon>Methanomethylophilaceae</taxon>
        <taxon>Methanomethylophilus</taxon>
    </lineage>
</organism>
<keyword evidence="2 6" id="KW-0699">rRNA-binding</keyword>
<dbReference type="GO" id="GO:0003735">
    <property type="term" value="F:structural constituent of ribosome"/>
    <property type="evidence" value="ECO:0007669"/>
    <property type="project" value="InterPro"/>
</dbReference>
<dbReference type="GO" id="GO:0019843">
    <property type="term" value="F:rRNA binding"/>
    <property type="evidence" value="ECO:0007669"/>
    <property type="project" value="UniProtKB-UniRule"/>
</dbReference>
<feature type="region of interest" description="Disordered" evidence="7">
    <location>
        <begin position="150"/>
        <end position="176"/>
    </location>
</feature>
<evidence type="ECO:0000313" key="8">
    <source>
        <dbReference type="EMBL" id="AYQ54530.1"/>
    </source>
</evidence>
<dbReference type="GO" id="GO:0006412">
    <property type="term" value="P:translation"/>
    <property type="evidence" value="ECO:0007669"/>
    <property type="project" value="UniProtKB-UniRule"/>
</dbReference>
<dbReference type="Gene3D" id="4.10.910.10">
    <property type="entry name" value="30s ribosomal protein s13, domain 2"/>
    <property type="match status" value="1"/>
</dbReference>
<dbReference type="InterPro" id="IPR001892">
    <property type="entry name" value="Ribosomal_uS13"/>
</dbReference>
<feature type="compositionally biased region" description="Basic residues" evidence="7">
    <location>
        <begin position="154"/>
        <end position="164"/>
    </location>
</feature>
<gene>
    <name evidence="6" type="primary">rps13</name>
    <name evidence="8" type="ORF">BKD89_01715</name>
</gene>
<dbReference type="SUPFAM" id="SSF46946">
    <property type="entry name" value="S13-like H2TH domain"/>
    <property type="match status" value="1"/>
</dbReference>
<evidence type="ECO:0000256" key="6">
    <source>
        <dbReference type="HAMAP-Rule" id="MF_01315"/>
    </source>
</evidence>
<keyword evidence="5 6" id="KW-0687">Ribonucleoprotein</keyword>
<keyword evidence="4 6" id="KW-0689">Ribosomal protein</keyword>
<dbReference type="FunFam" id="1.10.8.50:FF:000001">
    <property type="entry name" value="30S ribosomal protein S13"/>
    <property type="match status" value="1"/>
</dbReference>
<proteinExistence type="inferred from homology"/>
<evidence type="ECO:0000256" key="5">
    <source>
        <dbReference type="ARBA" id="ARBA00023274"/>
    </source>
</evidence>
<evidence type="ECO:0000256" key="4">
    <source>
        <dbReference type="ARBA" id="ARBA00022980"/>
    </source>
</evidence>
<dbReference type="Proteomes" id="UP000273278">
    <property type="component" value="Chromosome"/>
</dbReference>
<accession>A0A3G3IFE7</accession>
<comment type="function">
    <text evidence="6">Located at the top of the head of the 30S subunit, it contacts several helices of the 16S rRNA. In the 70S ribosome it contacts the 23S rRNA (bridge B1a) and protein L5 of the 50S subunit (bridge B1b), connecting the 2 subunits; these bridges are implicated in subunit movement.</text>
</comment>
<evidence type="ECO:0000256" key="3">
    <source>
        <dbReference type="ARBA" id="ARBA00022884"/>
    </source>
</evidence>
<dbReference type="NCBIfam" id="TIGR03629">
    <property type="entry name" value="uS13_arch"/>
    <property type="match status" value="1"/>
</dbReference>
<dbReference type="InterPro" id="IPR018269">
    <property type="entry name" value="Ribosomal_uS13_CS"/>
</dbReference>
<reference evidence="8 9" key="1">
    <citation type="submission" date="2016-10" db="EMBL/GenBank/DDBJ databases">
        <title>Complete genome of the TMA-utilizing, human hosted archaeon Methanomethylophilus alvus Gen. nov, sp. nov., strain Mx-05, derived from a pure culture.</title>
        <authorList>
            <person name="Brugere J.-F."/>
            <person name="Ben Hania W."/>
            <person name="Chaudhary P.P."/>
            <person name="Gaci N."/>
            <person name="Borrel G."/>
            <person name="Cao Van Tuat L."/>
            <person name="Fardeau M.-L."/>
            <person name="Harris H.M.B."/>
            <person name="O'Toole P.W."/>
            <person name="Ollivier B."/>
        </authorList>
    </citation>
    <scope>NUCLEOTIDE SEQUENCE [LARGE SCALE GENOMIC DNA]</scope>
    <source>
        <strain evidence="8 9">Mx-05</strain>
    </source>
</reference>
<dbReference type="OMA" id="SYKGVRH"/>
<dbReference type="EMBL" id="CP017686">
    <property type="protein sequence ID" value="AYQ54530.1"/>
    <property type="molecule type" value="Genomic_DNA"/>
</dbReference>
<dbReference type="PANTHER" id="PTHR10871:SF3">
    <property type="entry name" value="SMALL RIBOSOMAL SUBUNIT PROTEIN US13"/>
    <property type="match status" value="1"/>
</dbReference>
<dbReference type="PROSITE" id="PS50159">
    <property type="entry name" value="RIBOSOMAL_S13_2"/>
    <property type="match status" value="1"/>
</dbReference>
<dbReference type="Gene3D" id="1.10.8.50">
    <property type="match status" value="1"/>
</dbReference>
<dbReference type="Pfam" id="PF00416">
    <property type="entry name" value="Ribosomal_S13"/>
    <property type="match status" value="1"/>
</dbReference>
<name>A0A3G3IFE7_9ARCH</name>
<dbReference type="InterPro" id="IPR027437">
    <property type="entry name" value="Rbsml_uS13_C"/>
</dbReference>
<dbReference type="InterPro" id="IPR019977">
    <property type="entry name" value="Ribosomal_uS13_archaeal"/>
</dbReference>
<dbReference type="GO" id="GO:0005829">
    <property type="term" value="C:cytosol"/>
    <property type="evidence" value="ECO:0007669"/>
    <property type="project" value="TreeGrafter"/>
</dbReference>
<dbReference type="PROSITE" id="PS00646">
    <property type="entry name" value="RIBOSOMAL_S13_1"/>
    <property type="match status" value="1"/>
</dbReference>
<dbReference type="HAMAP" id="MF_01315">
    <property type="entry name" value="Ribosomal_uS13"/>
    <property type="match status" value="1"/>
</dbReference>
<sequence length="176" mass="19375">MAAPKAANAKPEAAPADKKKGGKKASAKTEDENFNYIVRIANSDIDGLKHTVIGLQSIKGVGKRVSQIIVKRAGIDGSLKIGSLSDEQIADLEKLVLSYVEYAPSWAINRQMDYESGADMHLFGNDLNILQEDDINRMKMIRSYRGIRHDTNHKVRGQRTRSNGRKGLAVGVQKKS</sequence>
<comment type="similarity">
    <text evidence="1 6">Belongs to the universal ribosomal protein uS13 family.</text>
</comment>
<dbReference type="AlphaFoldDB" id="A0A3G3IFE7"/>
<feature type="compositionally biased region" description="Low complexity" evidence="7">
    <location>
        <begin position="1"/>
        <end position="14"/>
    </location>
</feature>
<dbReference type="NCBIfam" id="NF003140">
    <property type="entry name" value="PRK04053.1"/>
    <property type="match status" value="1"/>
</dbReference>
<evidence type="ECO:0000256" key="2">
    <source>
        <dbReference type="ARBA" id="ARBA00022730"/>
    </source>
</evidence>
<dbReference type="PANTHER" id="PTHR10871">
    <property type="entry name" value="30S RIBOSOMAL PROTEIN S13/40S RIBOSOMAL PROTEIN S18"/>
    <property type="match status" value="1"/>
</dbReference>
<dbReference type="RefSeq" id="WP_015504244.1">
    <property type="nucleotide sequence ID" value="NZ_CAYARL010000008.1"/>
</dbReference>
<comment type="subunit">
    <text evidence="6">Part of the 30S ribosomal subunit. Forms a loose heterodimer with protein S19. Forms two bridges to the 50S subunit in the 70S ribosome.</text>
</comment>
<dbReference type="InterPro" id="IPR010979">
    <property type="entry name" value="Ribosomal_uS13-like_H2TH"/>
</dbReference>
<evidence type="ECO:0000256" key="1">
    <source>
        <dbReference type="ARBA" id="ARBA00008080"/>
    </source>
</evidence>
<dbReference type="GeneID" id="41321145"/>
<protein>
    <recommendedName>
        <fullName evidence="6">Small ribosomal subunit protein uS13</fullName>
    </recommendedName>
</protein>
<feature type="region of interest" description="Disordered" evidence="7">
    <location>
        <begin position="1"/>
        <end position="28"/>
    </location>
</feature>
<keyword evidence="3 6" id="KW-0694">RNA-binding</keyword>
<dbReference type="GO" id="GO:0015935">
    <property type="term" value="C:small ribosomal subunit"/>
    <property type="evidence" value="ECO:0007669"/>
    <property type="project" value="TreeGrafter"/>
</dbReference>